<comment type="pathway">
    <text evidence="2">Amino-acid biosynthesis; L-isoleucine biosynthesis; L-isoleucine from 2-oxobutanoate: step 4/4.</text>
</comment>
<dbReference type="PANTHER" id="PTHR42743">
    <property type="entry name" value="AMINO-ACID AMINOTRANSFERASE"/>
    <property type="match status" value="1"/>
</dbReference>
<dbReference type="OrthoDB" id="9805628at2"/>
<evidence type="ECO:0000256" key="11">
    <source>
        <dbReference type="RuleBase" id="RU004106"/>
    </source>
</evidence>
<comment type="cofactor">
    <cofactor evidence="1 12">
        <name>pyridoxal 5'-phosphate</name>
        <dbReference type="ChEBI" id="CHEBI:597326"/>
    </cofactor>
</comment>
<evidence type="ECO:0000256" key="5">
    <source>
        <dbReference type="ARBA" id="ARBA00009320"/>
    </source>
</evidence>
<comment type="caution">
    <text evidence="14">The sequence shown here is derived from an EMBL/GenBank/DDBJ whole genome shotgun (WGS) entry which is preliminary data.</text>
</comment>
<keyword evidence="14" id="KW-0808">Transferase</keyword>
<evidence type="ECO:0000256" key="1">
    <source>
        <dbReference type="ARBA" id="ARBA00001933"/>
    </source>
</evidence>
<evidence type="ECO:0000256" key="12">
    <source>
        <dbReference type="RuleBase" id="RU004516"/>
    </source>
</evidence>
<dbReference type="PANTHER" id="PTHR42743:SF11">
    <property type="entry name" value="AMINODEOXYCHORISMATE LYASE"/>
    <property type="match status" value="1"/>
</dbReference>
<dbReference type="SUPFAM" id="SSF56752">
    <property type="entry name" value="D-aminoacid aminotransferase-like PLP-dependent enzymes"/>
    <property type="match status" value="1"/>
</dbReference>
<evidence type="ECO:0000256" key="2">
    <source>
        <dbReference type="ARBA" id="ARBA00004824"/>
    </source>
</evidence>
<evidence type="ECO:0000256" key="4">
    <source>
        <dbReference type="ARBA" id="ARBA00005072"/>
    </source>
</evidence>
<accession>A0A3M9N0F9</accession>
<keyword evidence="15" id="KW-1185">Reference proteome</keyword>
<dbReference type="InterPro" id="IPR050571">
    <property type="entry name" value="Class-IV_PLP-Dep_Aminotrnsfr"/>
</dbReference>
<evidence type="ECO:0000313" key="14">
    <source>
        <dbReference type="EMBL" id="RNI30623.1"/>
    </source>
</evidence>
<name>A0A3M9N0F9_9BACT</name>
<keyword evidence="13" id="KW-0472">Membrane</keyword>
<dbReference type="InterPro" id="IPR001544">
    <property type="entry name" value="Aminotrans_IV"/>
</dbReference>
<organism evidence="14 15">
    <name type="scientific">Rufibacter latericius</name>
    <dbReference type="NCBI Taxonomy" id="2487040"/>
    <lineage>
        <taxon>Bacteria</taxon>
        <taxon>Pseudomonadati</taxon>
        <taxon>Bacteroidota</taxon>
        <taxon>Cytophagia</taxon>
        <taxon>Cytophagales</taxon>
        <taxon>Hymenobacteraceae</taxon>
        <taxon>Rufibacter</taxon>
    </lineage>
</organism>
<comment type="similarity">
    <text evidence="5 11">Belongs to the class-IV pyridoxal-phosphate-dependent aminotransferase family.</text>
</comment>
<dbReference type="EMBL" id="RJJD01000002">
    <property type="protein sequence ID" value="RNI30623.1"/>
    <property type="molecule type" value="Genomic_DNA"/>
</dbReference>
<keyword evidence="13" id="KW-1133">Transmembrane helix</keyword>
<keyword evidence="13" id="KW-0812">Transmembrane</keyword>
<evidence type="ECO:0000256" key="6">
    <source>
        <dbReference type="ARBA" id="ARBA00013053"/>
    </source>
</evidence>
<dbReference type="GO" id="GO:0004084">
    <property type="term" value="F:branched-chain-amino-acid transaminase activity"/>
    <property type="evidence" value="ECO:0007669"/>
    <property type="project" value="UniProtKB-EC"/>
</dbReference>
<dbReference type="AlphaFoldDB" id="A0A3M9N0F9"/>
<comment type="catalytic activity">
    <reaction evidence="10">
        <text>L-leucine + 2-oxoglutarate = 4-methyl-2-oxopentanoate + L-glutamate</text>
        <dbReference type="Rhea" id="RHEA:18321"/>
        <dbReference type="ChEBI" id="CHEBI:16810"/>
        <dbReference type="ChEBI" id="CHEBI:17865"/>
        <dbReference type="ChEBI" id="CHEBI:29985"/>
        <dbReference type="ChEBI" id="CHEBI:57427"/>
        <dbReference type="EC" id="2.6.1.42"/>
    </reaction>
</comment>
<evidence type="ECO:0000256" key="9">
    <source>
        <dbReference type="ARBA" id="ARBA00048798"/>
    </source>
</evidence>
<comment type="pathway">
    <text evidence="4">Amino-acid biosynthesis; L-leucine biosynthesis; L-leucine from 3-methyl-2-oxobutanoate: step 4/4.</text>
</comment>
<keyword evidence="7 12" id="KW-0663">Pyridoxal phosphate</keyword>
<evidence type="ECO:0000256" key="13">
    <source>
        <dbReference type="SAM" id="Phobius"/>
    </source>
</evidence>
<feature type="transmembrane region" description="Helical" evidence="13">
    <location>
        <begin position="12"/>
        <end position="30"/>
    </location>
</feature>
<gene>
    <name evidence="14" type="ORF">EFB08_05070</name>
</gene>
<proteinExistence type="inferred from homology"/>
<keyword evidence="14" id="KW-0032">Aminotransferase</keyword>
<comment type="pathway">
    <text evidence="3">Amino-acid biosynthesis; L-valine biosynthesis; L-valine from pyruvate: step 4/4.</text>
</comment>
<dbReference type="Proteomes" id="UP000272117">
    <property type="component" value="Unassembled WGS sequence"/>
</dbReference>
<dbReference type="InterPro" id="IPR043131">
    <property type="entry name" value="BCAT-like_N"/>
</dbReference>
<evidence type="ECO:0000256" key="7">
    <source>
        <dbReference type="ARBA" id="ARBA00022898"/>
    </source>
</evidence>
<comment type="catalytic activity">
    <reaction evidence="9">
        <text>L-isoleucine + 2-oxoglutarate = (S)-3-methyl-2-oxopentanoate + L-glutamate</text>
        <dbReference type="Rhea" id="RHEA:24801"/>
        <dbReference type="ChEBI" id="CHEBI:16810"/>
        <dbReference type="ChEBI" id="CHEBI:29985"/>
        <dbReference type="ChEBI" id="CHEBI:35146"/>
        <dbReference type="ChEBI" id="CHEBI:58045"/>
        <dbReference type="EC" id="2.6.1.42"/>
    </reaction>
</comment>
<evidence type="ECO:0000256" key="8">
    <source>
        <dbReference type="ARBA" id="ARBA00048212"/>
    </source>
</evidence>
<dbReference type="InterPro" id="IPR043132">
    <property type="entry name" value="BCAT-like_C"/>
</dbReference>
<evidence type="ECO:0000256" key="10">
    <source>
        <dbReference type="ARBA" id="ARBA00049229"/>
    </source>
</evidence>
<sequence>MGVVLLSLNKTYLFILIPSFVFLLYNSQILPENELRLPLTNRAFQYNDGFFETIILENGTLRFWPEHQARIKEAASVLGLTLPKELLNKDFLSLIRQLAEQNQCGNLARVKLKVWRAGEGLYTPQTDAADWLVTAHPMQKAPIAPLQVGICQTVRTLPSPFSSFKGIQSPVYVLASREKALRSFDDLILLDPSGNLAELTYSNLFWVKGETLYTPGLQTGCLNGIMRRKLLQWALRRNWQVNEGLFQPNELTAADAVFSGNVTGLRIIQSLEGKNLTSKPQLITQLQEEVFAGQTTNAGL</sequence>
<dbReference type="Gene3D" id="3.20.10.10">
    <property type="entry name" value="D-amino Acid Aminotransferase, subunit A, domain 2"/>
    <property type="match status" value="1"/>
</dbReference>
<dbReference type="InterPro" id="IPR018300">
    <property type="entry name" value="Aminotrans_IV_CS"/>
</dbReference>
<evidence type="ECO:0000256" key="3">
    <source>
        <dbReference type="ARBA" id="ARBA00004931"/>
    </source>
</evidence>
<dbReference type="InterPro" id="IPR036038">
    <property type="entry name" value="Aminotransferase-like"/>
</dbReference>
<evidence type="ECO:0000313" key="15">
    <source>
        <dbReference type="Proteomes" id="UP000272117"/>
    </source>
</evidence>
<dbReference type="EC" id="2.6.1.42" evidence="6"/>
<reference evidence="14 15" key="1">
    <citation type="submission" date="2018-11" db="EMBL/GenBank/DDBJ databases">
        <title>Rufibacter latericius sp. nov., isolated from water in Baiyang Lake.</title>
        <authorList>
            <person name="Yang Y."/>
        </authorList>
    </citation>
    <scope>NUCLEOTIDE SEQUENCE [LARGE SCALE GENOMIC DNA]</scope>
    <source>
        <strain evidence="14 15">R-22-1c-1</strain>
    </source>
</reference>
<comment type="catalytic activity">
    <reaction evidence="8">
        <text>L-valine + 2-oxoglutarate = 3-methyl-2-oxobutanoate + L-glutamate</text>
        <dbReference type="Rhea" id="RHEA:24813"/>
        <dbReference type="ChEBI" id="CHEBI:11851"/>
        <dbReference type="ChEBI" id="CHEBI:16810"/>
        <dbReference type="ChEBI" id="CHEBI:29985"/>
        <dbReference type="ChEBI" id="CHEBI:57762"/>
        <dbReference type="EC" id="2.6.1.42"/>
    </reaction>
</comment>
<dbReference type="GO" id="GO:0046394">
    <property type="term" value="P:carboxylic acid biosynthetic process"/>
    <property type="evidence" value="ECO:0007669"/>
    <property type="project" value="UniProtKB-ARBA"/>
</dbReference>
<dbReference type="Pfam" id="PF01063">
    <property type="entry name" value="Aminotran_4"/>
    <property type="match status" value="1"/>
</dbReference>
<dbReference type="Gene3D" id="3.30.470.10">
    <property type="match status" value="1"/>
</dbReference>
<protein>
    <recommendedName>
        <fullName evidence="6">branched-chain-amino-acid transaminase</fullName>
        <ecNumber evidence="6">2.6.1.42</ecNumber>
    </recommendedName>
</protein>
<dbReference type="PROSITE" id="PS00770">
    <property type="entry name" value="AA_TRANSFER_CLASS_4"/>
    <property type="match status" value="1"/>
</dbReference>